<dbReference type="EMBL" id="ML769487">
    <property type="protein sequence ID" value="KAE9398150.1"/>
    <property type="molecule type" value="Genomic_DNA"/>
</dbReference>
<dbReference type="OrthoDB" id="5273213at2759"/>
<organism evidence="1 2">
    <name type="scientific">Gymnopus androsaceus JB14</name>
    <dbReference type="NCBI Taxonomy" id="1447944"/>
    <lineage>
        <taxon>Eukaryota</taxon>
        <taxon>Fungi</taxon>
        <taxon>Dikarya</taxon>
        <taxon>Basidiomycota</taxon>
        <taxon>Agaricomycotina</taxon>
        <taxon>Agaricomycetes</taxon>
        <taxon>Agaricomycetidae</taxon>
        <taxon>Agaricales</taxon>
        <taxon>Marasmiineae</taxon>
        <taxon>Omphalotaceae</taxon>
        <taxon>Gymnopus</taxon>
    </lineage>
</organism>
<protein>
    <recommendedName>
        <fullName evidence="3">Ubiquitin-like domain-containing protein</fullName>
    </recommendedName>
</protein>
<proteinExistence type="predicted"/>
<dbReference type="AlphaFoldDB" id="A0A6A4HKC8"/>
<reference evidence="1" key="1">
    <citation type="journal article" date="2019" name="Environ. Microbiol.">
        <title>Fungal ecological strategies reflected in gene transcription - a case study of two litter decomposers.</title>
        <authorList>
            <person name="Barbi F."/>
            <person name="Kohler A."/>
            <person name="Barry K."/>
            <person name="Baskaran P."/>
            <person name="Daum C."/>
            <person name="Fauchery L."/>
            <person name="Ihrmark K."/>
            <person name="Kuo A."/>
            <person name="LaButti K."/>
            <person name="Lipzen A."/>
            <person name="Morin E."/>
            <person name="Grigoriev I.V."/>
            <person name="Henrissat B."/>
            <person name="Lindahl B."/>
            <person name="Martin F."/>
        </authorList>
    </citation>
    <scope>NUCLEOTIDE SEQUENCE</scope>
    <source>
        <strain evidence="1">JB14</strain>
    </source>
</reference>
<dbReference type="Proteomes" id="UP000799118">
    <property type="component" value="Unassembled WGS sequence"/>
</dbReference>
<gene>
    <name evidence="1" type="ORF">BT96DRAFT_43061</name>
</gene>
<sequence length="121" mass="13554">MLLKLPLLEHGVTLSTSGLPSHQDRLSHKLFEVHVQKAIASTPMQASELTNPTSMRVLPTMPLKVFRLKIRKTLNIQKDLAFSLWLKMDDGSWSALQNDTHDLDWLGLETGSQLCCCVGTQ</sequence>
<evidence type="ECO:0008006" key="3">
    <source>
        <dbReference type="Google" id="ProtNLM"/>
    </source>
</evidence>
<evidence type="ECO:0000313" key="1">
    <source>
        <dbReference type="EMBL" id="KAE9398150.1"/>
    </source>
</evidence>
<keyword evidence="2" id="KW-1185">Reference proteome</keyword>
<name>A0A6A4HKC8_9AGAR</name>
<evidence type="ECO:0000313" key="2">
    <source>
        <dbReference type="Proteomes" id="UP000799118"/>
    </source>
</evidence>
<accession>A0A6A4HKC8</accession>